<sequence length="658" mass="70706">MKPHPLLLTAIALSLLLLPAAVKPDLSADLSSLLTLRSAVGGRTSHWNLSSPSAPCSFFGVVCSTSSPQRVTEIHLPGATLSGQIPPDTFQNLTLLHTLSLRFNRLSGPLPVSLFSLPSLRSLYLQQNHFSGPIPDSLSNLTGLVRLNLAGNNFSGQIPPSLNNLTRLATLYLQYNNLSGSIPDLSNIRGLVQFNVSHNDLIGAVPESLSTQPVSAFAGNSLCGGPLAACSGSPSTDGAIAGVVESKKRRKLSRGAIAGIVVGSAIGLLVILAILLLLLCRKKRNTEKLDSKEVDALNRTEIAILGEKSAGDVNNVNSLTGNGFGAKKGDDDVNGNASGNVSVSVSKGLVCFGKTGREFSLDDLLKASAEVLGKGTFGTAYKAGLEGGMVVAVKRLRDVAVPEKEFREKIEFVGRMEHENLVPLRAYYYSRDEKLLVYDYMPMGSLSAYLHGNRGAGRTPLNWETRSSIALGSARGITHLHSQGPTVSHGNIKSSNILLTTSHQPRVSDFGLSQLAGPNSTPNRIDGYRAPEVTDPRKISQKADVYSFGVMLLELLTGKAPTHNEEGVDLPRWVQSVVREEWTSEVFDMELLRYNNVEEEMVQLLQLAIDCVAQYPDRRPSMGEVSSRIEDICRYSLNQQQNPFGDVINGGGDDSDAL</sequence>
<proteinExistence type="predicted"/>
<reference evidence="1" key="1">
    <citation type="submission" date="2022-02" db="EMBL/GenBank/DDBJ databases">
        <title>Plant Genome Project.</title>
        <authorList>
            <person name="Zhang R.-G."/>
        </authorList>
    </citation>
    <scope>NUCLEOTIDE SEQUENCE</scope>
    <source>
        <strain evidence="1">AT1</strain>
    </source>
</reference>
<dbReference type="EMBL" id="CM046395">
    <property type="protein sequence ID" value="KAI8540925.1"/>
    <property type="molecule type" value="Genomic_DNA"/>
</dbReference>
<gene>
    <name evidence="1" type="ORF">RHMOL_Rhmol08G0022800</name>
</gene>
<accession>A0ACC0MIX3</accession>
<organism evidence="1 2">
    <name type="scientific">Rhododendron molle</name>
    <name type="common">Chinese azalea</name>
    <name type="synonym">Azalea mollis</name>
    <dbReference type="NCBI Taxonomy" id="49168"/>
    <lineage>
        <taxon>Eukaryota</taxon>
        <taxon>Viridiplantae</taxon>
        <taxon>Streptophyta</taxon>
        <taxon>Embryophyta</taxon>
        <taxon>Tracheophyta</taxon>
        <taxon>Spermatophyta</taxon>
        <taxon>Magnoliopsida</taxon>
        <taxon>eudicotyledons</taxon>
        <taxon>Gunneridae</taxon>
        <taxon>Pentapetalae</taxon>
        <taxon>asterids</taxon>
        <taxon>Ericales</taxon>
        <taxon>Ericaceae</taxon>
        <taxon>Ericoideae</taxon>
        <taxon>Rhodoreae</taxon>
        <taxon>Rhododendron</taxon>
    </lineage>
</organism>
<dbReference type="Proteomes" id="UP001062846">
    <property type="component" value="Chromosome 8"/>
</dbReference>
<evidence type="ECO:0000313" key="1">
    <source>
        <dbReference type="EMBL" id="KAI8540925.1"/>
    </source>
</evidence>
<name>A0ACC0MIX3_RHOML</name>
<keyword evidence="2" id="KW-1185">Reference proteome</keyword>
<evidence type="ECO:0000313" key="2">
    <source>
        <dbReference type="Proteomes" id="UP001062846"/>
    </source>
</evidence>
<comment type="caution">
    <text evidence="1">The sequence shown here is derived from an EMBL/GenBank/DDBJ whole genome shotgun (WGS) entry which is preliminary data.</text>
</comment>
<protein>
    <submittedName>
        <fullName evidence="1">Uncharacterized protein</fullName>
    </submittedName>
</protein>